<sequence length="94" mass="10229">MVISGFQALRQARALGAGLEPATGSCRFRADSLSTVPPTPLLLRESLEADPQKLTIRWTSEWTKRLTLDPVVGSLSVCPVRVFPTQHGQASAQR</sequence>
<proteinExistence type="predicted"/>
<keyword evidence="2" id="KW-1185">Reference proteome</keyword>
<gene>
    <name evidence="1" type="ORF">PoB_007026100</name>
</gene>
<name>A0AAV4DIS0_9GAST</name>
<evidence type="ECO:0000313" key="2">
    <source>
        <dbReference type="Proteomes" id="UP000735302"/>
    </source>
</evidence>
<dbReference type="EMBL" id="BLXT01007896">
    <property type="protein sequence ID" value="GFO43756.1"/>
    <property type="molecule type" value="Genomic_DNA"/>
</dbReference>
<dbReference type="AlphaFoldDB" id="A0AAV4DIS0"/>
<accession>A0AAV4DIS0</accession>
<protein>
    <submittedName>
        <fullName evidence="1">Uncharacterized protein</fullName>
    </submittedName>
</protein>
<organism evidence="1 2">
    <name type="scientific">Plakobranchus ocellatus</name>
    <dbReference type="NCBI Taxonomy" id="259542"/>
    <lineage>
        <taxon>Eukaryota</taxon>
        <taxon>Metazoa</taxon>
        <taxon>Spiralia</taxon>
        <taxon>Lophotrochozoa</taxon>
        <taxon>Mollusca</taxon>
        <taxon>Gastropoda</taxon>
        <taxon>Heterobranchia</taxon>
        <taxon>Euthyneura</taxon>
        <taxon>Panpulmonata</taxon>
        <taxon>Sacoglossa</taxon>
        <taxon>Placobranchoidea</taxon>
        <taxon>Plakobranchidae</taxon>
        <taxon>Plakobranchus</taxon>
    </lineage>
</organism>
<reference evidence="1 2" key="1">
    <citation type="journal article" date="2021" name="Elife">
        <title>Chloroplast acquisition without the gene transfer in kleptoplastic sea slugs, Plakobranchus ocellatus.</title>
        <authorList>
            <person name="Maeda T."/>
            <person name="Takahashi S."/>
            <person name="Yoshida T."/>
            <person name="Shimamura S."/>
            <person name="Takaki Y."/>
            <person name="Nagai Y."/>
            <person name="Toyoda A."/>
            <person name="Suzuki Y."/>
            <person name="Arimoto A."/>
            <person name="Ishii H."/>
            <person name="Satoh N."/>
            <person name="Nishiyama T."/>
            <person name="Hasebe M."/>
            <person name="Maruyama T."/>
            <person name="Minagawa J."/>
            <person name="Obokata J."/>
            <person name="Shigenobu S."/>
        </authorList>
    </citation>
    <scope>NUCLEOTIDE SEQUENCE [LARGE SCALE GENOMIC DNA]</scope>
</reference>
<dbReference type="Proteomes" id="UP000735302">
    <property type="component" value="Unassembled WGS sequence"/>
</dbReference>
<evidence type="ECO:0000313" key="1">
    <source>
        <dbReference type="EMBL" id="GFO43756.1"/>
    </source>
</evidence>
<comment type="caution">
    <text evidence="1">The sequence shown here is derived from an EMBL/GenBank/DDBJ whole genome shotgun (WGS) entry which is preliminary data.</text>
</comment>